<feature type="domain" description="DUF397" evidence="1">
    <location>
        <begin position="10"/>
        <end position="63"/>
    </location>
</feature>
<sequence length="69" mass="7356">MMRHDLPTEAWIKSSYSGDTQGQCVEFRVAPDGAVAVGDSKDRDRGAFVFPSAAWGAFVAGLKSGSSIY</sequence>
<keyword evidence="3" id="KW-1185">Reference proteome</keyword>
<dbReference type="EMBL" id="CAKXYP010000006">
    <property type="protein sequence ID" value="CAH9415419.1"/>
    <property type="molecule type" value="Genomic_DNA"/>
</dbReference>
<accession>A0ABN8UYK5</accession>
<dbReference type="Pfam" id="PF04149">
    <property type="entry name" value="DUF397"/>
    <property type="match status" value="1"/>
</dbReference>
<evidence type="ECO:0000313" key="2">
    <source>
        <dbReference type="EMBL" id="CAH9415419.1"/>
    </source>
</evidence>
<proteinExistence type="predicted"/>
<dbReference type="InterPro" id="IPR007278">
    <property type="entry name" value="DUF397"/>
</dbReference>
<evidence type="ECO:0000259" key="1">
    <source>
        <dbReference type="Pfam" id="PF04149"/>
    </source>
</evidence>
<dbReference type="Proteomes" id="UP001154015">
    <property type="component" value="Unassembled WGS sequence"/>
</dbReference>
<reference evidence="2" key="1">
    <citation type="submission" date="2022-03" db="EMBL/GenBank/DDBJ databases">
        <authorList>
            <person name="Leyn A S."/>
        </authorList>
    </citation>
    <scope>NUCLEOTIDE SEQUENCE</scope>
    <source>
        <strain evidence="2">Streptomyces globisporus 4-3</strain>
    </source>
</reference>
<comment type="caution">
    <text evidence="2">The sequence shown here is derived from an EMBL/GenBank/DDBJ whole genome shotgun (WGS) entry which is preliminary data.</text>
</comment>
<gene>
    <name evidence="2" type="ORF">SGL43_02435</name>
</gene>
<name>A0ABN8UYK5_STRGL</name>
<evidence type="ECO:0000313" key="3">
    <source>
        <dbReference type="Proteomes" id="UP001154015"/>
    </source>
</evidence>
<organism evidence="2 3">
    <name type="scientific">Streptomyces globisporus</name>
    <dbReference type="NCBI Taxonomy" id="1908"/>
    <lineage>
        <taxon>Bacteria</taxon>
        <taxon>Bacillati</taxon>
        <taxon>Actinomycetota</taxon>
        <taxon>Actinomycetes</taxon>
        <taxon>Kitasatosporales</taxon>
        <taxon>Streptomycetaceae</taxon>
        <taxon>Streptomyces</taxon>
    </lineage>
</organism>
<dbReference type="RefSeq" id="WP_073777141.1">
    <property type="nucleotide sequence ID" value="NZ_CAKXYP010000006.1"/>
</dbReference>
<protein>
    <recommendedName>
        <fullName evidence="1">DUF397 domain-containing protein</fullName>
    </recommendedName>
</protein>